<organism evidence="2 3">
    <name type="scientific">Flavobacterium okayamense</name>
    <dbReference type="NCBI Taxonomy" id="2830782"/>
    <lineage>
        <taxon>Bacteria</taxon>
        <taxon>Pseudomonadati</taxon>
        <taxon>Bacteroidota</taxon>
        <taxon>Flavobacteriia</taxon>
        <taxon>Flavobacteriales</taxon>
        <taxon>Flavobacteriaceae</taxon>
        <taxon>Flavobacterium</taxon>
    </lineage>
</organism>
<reference evidence="2 3" key="1">
    <citation type="submission" date="2021-06" db="EMBL/GenBank/DDBJ databases">
        <title>Whole genome sequences of Flavobacterium sp. KK2020170 and assembly.</title>
        <authorList>
            <person name="Kitahara K."/>
            <person name="Miyoshi S."/>
            <person name="Uesaka K."/>
        </authorList>
    </citation>
    <scope>NUCLEOTIDE SEQUENCE [LARGE SCALE GENOMIC DNA]</scope>
    <source>
        <strain evidence="2 3">KK2020170</strain>
    </source>
</reference>
<gene>
    <name evidence="2" type="ORF">KK2020170_05480</name>
</gene>
<protein>
    <recommendedName>
        <fullName evidence="1">PD-(D/E)XK endonuclease-like domain-containing protein</fullName>
    </recommendedName>
</protein>
<dbReference type="InterPro" id="IPR038726">
    <property type="entry name" value="PDDEXK_AddAB-type"/>
</dbReference>
<dbReference type="SUPFAM" id="SSF52540">
    <property type="entry name" value="P-loop containing nucleoside triphosphate hydrolases"/>
    <property type="match status" value="1"/>
</dbReference>
<sequence>MNKSSFLEQIAIELLKRNNNSLENTTVVLPNKRAKVFLLNEIRKVSNVSLFSPNIISIEELIQEISEIRSVDAIEILFEFYEVYLRLTDKEEAQSFDLFSSWAKTAIQDFNEIDRYLISPKNVFTYLTEIKALERWNVQPNKKTDLVDKHLKFWQLLPKYYEVLYLSLLDKKIGYQGLIYREAVKNLSLFSKENNKNKFYFVGFNALNDAEEKIILHLNEFNNADVFWDIDEYFLNNEYHDVGLFIRRYKKDWKTFYTKPFEWISQEFQKEKSIQIIGTPKSIGQAKIVGKTIENLLSNGEKLDNCAIVLGDENLLLPVLNSLPNEADSLNITMGYPTKNNPANLLVLNILKLHYNALKRSESNYIFYYKDVISVINHPLIEPYLKSENIIQKIRNNNFTFFNYNTLTKLKKAESYINEELFELLLKPWINYSTCDILQLLKLILSKIKYYLQPNEDVEKLNKTFIFSVYSLVNKIESYNSKYNRIDSIDSLLALYKQLQDISEVSFEGEPLSGLQIMGVLESRVLDFKNIIVTSVNEGKFPSGKSQQSFIPYDIKKELGLPTYKEKDAIYSYHFYHLLFRAENIFLLYNTDSEGIDAGEKSRFLQQLEIEKLSSHSIETLSYNAVLPQKSYDRMEIQKTESLLLRLKEIATEKGFSPSSLTSYIRNPMQFYFQRILRINEADDVEENIAVNTLGTIIHDSLEKLYEPYLGHVLTLEINKEMFQNINSVVLERFKETYKEGNITRGKNYIAFEVAKRNIFNFLKQEKASIENGETIKVLQTEASLECILQNEALSYPVKIAGKVDRIEERNGIIRIIDYKTGKVIGSNLKTSGFEGLTSEIKNDKVIQLLCYALMYQDKFGLPNEGIEAGIISFKNLKCGFLPFQIEGQGRIDNQILSNFTEELTKLINDILDESKNIVEIV</sequence>
<evidence type="ECO:0000313" key="3">
    <source>
        <dbReference type="Proteomes" id="UP000825258"/>
    </source>
</evidence>
<feature type="domain" description="PD-(D/E)XK endonuclease-like" evidence="1">
    <location>
        <begin position="656"/>
        <end position="878"/>
    </location>
</feature>
<dbReference type="InterPro" id="IPR027417">
    <property type="entry name" value="P-loop_NTPase"/>
</dbReference>
<dbReference type="Pfam" id="PF12705">
    <property type="entry name" value="PDDEXK_1"/>
    <property type="match status" value="1"/>
</dbReference>
<dbReference type="EMBL" id="AP024749">
    <property type="protein sequence ID" value="BCY27680.1"/>
    <property type="molecule type" value="Genomic_DNA"/>
</dbReference>
<accession>A0ABM7S3Y4</accession>
<name>A0ABM7S3Y4_9FLAO</name>
<proteinExistence type="predicted"/>
<dbReference type="RefSeq" id="WP_221259287.1">
    <property type="nucleotide sequence ID" value="NZ_AP024749.1"/>
</dbReference>
<evidence type="ECO:0000259" key="1">
    <source>
        <dbReference type="Pfam" id="PF12705"/>
    </source>
</evidence>
<evidence type="ECO:0000313" key="2">
    <source>
        <dbReference type="EMBL" id="BCY27680.1"/>
    </source>
</evidence>
<dbReference type="Gene3D" id="3.90.320.10">
    <property type="match status" value="1"/>
</dbReference>
<keyword evidence="3" id="KW-1185">Reference proteome</keyword>
<dbReference type="Proteomes" id="UP000825258">
    <property type="component" value="Chromosome"/>
</dbReference>
<dbReference type="InterPro" id="IPR011604">
    <property type="entry name" value="PDDEXK-like_dom_sf"/>
</dbReference>